<evidence type="ECO:0000256" key="1">
    <source>
        <dbReference type="ARBA" id="ARBA00022801"/>
    </source>
</evidence>
<evidence type="ECO:0000256" key="9">
    <source>
        <dbReference type="ARBA" id="ARBA00043135"/>
    </source>
</evidence>
<dbReference type="GO" id="GO:0051321">
    <property type="term" value="P:meiotic cell cycle"/>
    <property type="evidence" value="ECO:0007669"/>
    <property type="project" value="UniProtKB-KW"/>
</dbReference>
<keyword evidence="3" id="KW-0443">Lipid metabolism</keyword>
<dbReference type="GO" id="GO:0005739">
    <property type="term" value="C:mitochondrion"/>
    <property type="evidence" value="ECO:0007669"/>
    <property type="project" value="TreeGrafter"/>
</dbReference>
<evidence type="ECO:0000256" key="8">
    <source>
        <dbReference type="ARBA" id="ARBA00042226"/>
    </source>
</evidence>
<dbReference type="PROSITE" id="PS50035">
    <property type="entry name" value="PLD"/>
    <property type="match status" value="1"/>
</dbReference>
<dbReference type="GO" id="GO:0016891">
    <property type="term" value="F:RNA endonuclease activity producing 5'-phosphomonoesters, hydrolytic mechanism"/>
    <property type="evidence" value="ECO:0007669"/>
    <property type="project" value="TreeGrafter"/>
</dbReference>
<evidence type="ECO:0000313" key="15">
    <source>
        <dbReference type="Proteomes" id="UP000516260"/>
    </source>
</evidence>
<keyword evidence="12" id="KW-0812">Transmembrane</keyword>
<keyword evidence="2" id="KW-0442">Lipid degradation</keyword>
<keyword evidence="1" id="KW-0378">Hydrolase</keyword>
<dbReference type="AlphaFoldDB" id="A0A4Z2B0Y8"/>
<keyword evidence="15" id="KW-1185">Reference proteome</keyword>
<comment type="caution">
    <text evidence="14">The sequence shown here is derived from an EMBL/GenBank/DDBJ whole genome shotgun (WGS) entry which is preliminary data.</text>
</comment>
<comment type="catalytic activity">
    <reaction evidence="11">
        <text>a cardiolipin + H2O = a 1,2-diacyl-sn-glycero-3-phospho-(1'-sn-glycerol) + a 1,2-diacyl-sn-glycero-3-phosphate + H(+)</text>
        <dbReference type="Rhea" id="RHEA:44884"/>
        <dbReference type="ChEBI" id="CHEBI:15377"/>
        <dbReference type="ChEBI" id="CHEBI:15378"/>
        <dbReference type="ChEBI" id="CHEBI:58608"/>
        <dbReference type="ChEBI" id="CHEBI:62237"/>
        <dbReference type="ChEBI" id="CHEBI:64716"/>
    </reaction>
    <physiologicalReaction direction="left-to-right" evidence="11">
        <dbReference type="Rhea" id="RHEA:44885"/>
    </physiologicalReaction>
</comment>
<name>A0A4Z2B0Y8_9TELE</name>
<dbReference type="InterPro" id="IPR001736">
    <property type="entry name" value="PLipase_D/transphosphatidylase"/>
</dbReference>
<evidence type="ECO:0000256" key="4">
    <source>
        <dbReference type="ARBA" id="ARBA00023254"/>
    </source>
</evidence>
<dbReference type="PANTHER" id="PTHR43856">
    <property type="entry name" value="CARDIOLIPIN HYDROLASE"/>
    <property type="match status" value="1"/>
</dbReference>
<dbReference type="EMBL" id="SWLE01000021">
    <property type="protein sequence ID" value="TNM86022.1"/>
    <property type="molecule type" value="Genomic_DNA"/>
</dbReference>
<sequence length="234" mass="26221">MVRILSIVLTVNSNPLLSTFMINNLPDVRKVMWKAGFAIGAFCLATELIFCILRRRRSRPVNEVLFFPCETVCMEHILSPSLQLSCFCPLTHGKKTSMYHLLQHILSASSSLDVCIFAFTNTDLSRAVLALRSRGVAIRVLVEEKNVSICGSQIPVLLGAGICVRFNRTPISMHHKFAVVDGRKLITGSLNWTCTGVHDSNENVIVTEVTELVRPYVRQFARLWLCNDPEQTCV</sequence>
<evidence type="ECO:0000256" key="11">
    <source>
        <dbReference type="ARBA" id="ARBA00048101"/>
    </source>
</evidence>
<keyword evidence="12" id="KW-1133">Transmembrane helix</keyword>
<evidence type="ECO:0000256" key="6">
    <source>
        <dbReference type="ARBA" id="ARBA00040549"/>
    </source>
</evidence>
<protein>
    <recommendedName>
        <fullName evidence="6">Mitochondrial cardiolipin hydrolase</fullName>
    </recommendedName>
    <alternativeName>
        <fullName evidence="8">Choline phosphatase 6</fullName>
    </alternativeName>
    <alternativeName>
        <fullName evidence="10">Mitochondrial phospholipase</fullName>
    </alternativeName>
    <alternativeName>
        <fullName evidence="9">Phosphatidylcholine-hydrolyzing phospholipase D6</fullName>
    </alternativeName>
    <alternativeName>
        <fullName evidence="7">Phospholipase D6</fullName>
    </alternativeName>
</protein>
<evidence type="ECO:0000256" key="7">
    <source>
        <dbReference type="ARBA" id="ARBA00041680"/>
    </source>
</evidence>
<dbReference type="Proteomes" id="UP000516260">
    <property type="component" value="Chromosome 8"/>
</dbReference>
<reference evidence="14 15" key="1">
    <citation type="submission" date="2019-04" db="EMBL/GenBank/DDBJ databases">
        <title>The sequence and de novo assembly of Takifugu bimaculatus genome using PacBio and Hi-C technologies.</title>
        <authorList>
            <person name="Xu P."/>
            <person name="Liu B."/>
            <person name="Zhou Z."/>
        </authorList>
    </citation>
    <scope>NUCLEOTIDE SEQUENCE [LARGE SCALE GENOMIC DNA]</scope>
    <source>
        <strain evidence="14">TB-2018</strain>
        <tissue evidence="14">Muscle</tissue>
    </source>
</reference>
<dbReference type="InterPro" id="IPR025202">
    <property type="entry name" value="PLD-like_dom"/>
</dbReference>
<dbReference type="InterPro" id="IPR051406">
    <property type="entry name" value="PLD_domain"/>
</dbReference>
<gene>
    <name evidence="14" type="ORF">fugu_008293</name>
</gene>
<dbReference type="PANTHER" id="PTHR43856:SF1">
    <property type="entry name" value="MITOCHONDRIAL CARDIOLIPIN HYDROLASE"/>
    <property type="match status" value="1"/>
</dbReference>
<organism evidence="14 15">
    <name type="scientific">Takifugu bimaculatus</name>
    <dbReference type="NCBI Taxonomy" id="433685"/>
    <lineage>
        <taxon>Eukaryota</taxon>
        <taxon>Metazoa</taxon>
        <taxon>Chordata</taxon>
        <taxon>Craniata</taxon>
        <taxon>Vertebrata</taxon>
        <taxon>Euteleostomi</taxon>
        <taxon>Actinopterygii</taxon>
        <taxon>Neopterygii</taxon>
        <taxon>Teleostei</taxon>
        <taxon>Neoteleostei</taxon>
        <taxon>Acanthomorphata</taxon>
        <taxon>Eupercaria</taxon>
        <taxon>Tetraodontiformes</taxon>
        <taxon>Tetradontoidea</taxon>
        <taxon>Tetraodontidae</taxon>
        <taxon>Takifugu</taxon>
    </lineage>
</organism>
<evidence type="ECO:0000256" key="5">
    <source>
        <dbReference type="ARBA" id="ARBA00038012"/>
    </source>
</evidence>
<dbReference type="Gene3D" id="3.30.870.10">
    <property type="entry name" value="Endonuclease Chain A"/>
    <property type="match status" value="1"/>
</dbReference>
<comment type="similarity">
    <text evidence="5">Belongs to the phospholipase D family. MitoPLD/Zucchini subfamily.</text>
</comment>
<keyword evidence="4" id="KW-0469">Meiosis</keyword>
<dbReference type="GO" id="GO:0034587">
    <property type="term" value="P:piRNA processing"/>
    <property type="evidence" value="ECO:0007669"/>
    <property type="project" value="TreeGrafter"/>
</dbReference>
<feature type="transmembrane region" description="Helical" evidence="12">
    <location>
        <begin position="31"/>
        <end position="53"/>
    </location>
</feature>
<evidence type="ECO:0000256" key="10">
    <source>
        <dbReference type="ARBA" id="ARBA00043167"/>
    </source>
</evidence>
<dbReference type="SUPFAM" id="SSF56024">
    <property type="entry name" value="Phospholipase D/nuclease"/>
    <property type="match status" value="1"/>
</dbReference>
<accession>A0A4Z2B0Y8</accession>
<evidence type="ECO:0000259" key="13">
    <source>
        <dbReference type="PROSITE" id="PS50035"/>
    </source>
</evidence>
<feature type="domain" description="PLD phosphodiesterase" evidence="13">
    <location>
        <begin position="169"/>
        <end position="196"/>
    </location>
</feature>
<evidence type="ECO:0000256" key="12">
    <source>
        <dbReference type="SAM" id="Phobius"/>
    </source>
</evidence>
<proteinExistence type="inferred from homology"/>
<dbReference type="Pfam" id="PF13091">
    <property type="entry name" value="PLDc_2"/>
    <property type="match status" value="1"/>
</dbReference>
<evidence type="ECO:0000313" key="14">
    <source>
        <dbReference type="EMBL" id="TNM86022.1"/>
    </source>
</evidence>
<evidence type="ECO:0000256" key="2">
    <source>
        <dbReference type="ARBA" id="ARBA00022963"/>
    </source>
</evidence>
<dbReference type="GO" id="GO:0016042">
    <property type="term" value="P:lipid catabolic process"/>
    <property type="evidence" value="ECO:0007669"/>
    <property type="project" value="UniProtKB-KW"/>
</dbReference>
<keyword evidence="12" id="KW-0472">Membrane</keyword>
<evidence type="ECO:0000256" key="3">
    <source>
        <dbReference type="ARBA" id="ARBA00023098"/>
    </source>
</evidence>
<dbReference type="CDD" id="cd09171">
    <property type="entry name" value="PLDc_vPLD6_like"/>
    <property type="match status" value="1"/>
</dbReference>